<evidence type="ECO:0000256" key="5">
    <source>
        <dbReference type="ARBA" id="ARBA00023136"/>
    </source>
</evidence>
<accession>A0A1T4W641</accession>
<evidence type="ECO:0000256" key="3">
    <source>
        <dbReference type="ARBA" id="ARBA00022692"/>
    </source>
</evidence>
<feature type="transmembrane region" description="Helical" evidence="6">
    <location>
        <begin position="140"/>
        <end position="159"/>
    </location>
</feature>
<sequence length="315" mass="35079">MQISRESRRRRLAAKVQKKLHMPPATRLRRFITRHFMILFGAAMAALGFVLFQVPYNITAGGVSGLAIIVNKFSGISEGLLIWLFNVPLLVLGFFKLGRWRFLAATVVCVAAFSLFVELFLGILPGMLEPYPITHDKFLASLYAGVTFGLGNGLIYRFGSTIGGTSIPARIIHNYTGYPMSQVYLFTDLAVVFVGGVVFNWEMAMLALFTLVLSGIFSDFIMEGVSQLRTAVIITKKADQIRFALVNEMRRGVSMWDVTGGYSRETRTMLYCTVSRSRVNDLRFMVSQIDPDALVIVGVVQQAWGGYGNLKLNKD</sequence>
<evidence type="ECO:0000256" key="4">
    <source>
        <dbReference type="ARBA" id="ARBA00022989"/>
    </source>
</evidence>
<feature type="domain" description="DUF2179" evidence="7">
    <location>
        <begin position="251"/>
        <end position="305"/>
    </location>
</feature>
<organism evidence="8 9">
    <name type="scientific">Paucidesulfovibrio gracilis DSM 16080</name>
    <dbReference type="NCBI Taxonomy" id="1121449"/>
    <lineage>
        <taxon>Bacteria</taxon>
        <taxon>Pseudomonadati</taxon>
        <taxon>Thermodesulfobacteriota</taxon>
        <taxon>Desulfovibrionia</taxon>
        <taxon>Desulfovibrionales</taxon>
        <taxon>Desulfovibrionaceae</taxon>
        <taxon>Paucidesulfovibrio</taxon>
    </lineage>
</organism>
<feature type="transmembrane region" description="Helical" evidence="6">
    <location>
        <begin position="36"/>
        <end position="56"/>
    </location>
</feature>
<dbReference type="Pfam" id="PF10035">
    <property type="entry name" value="DUF2179"/>
    <property type="match status" value="1"/>
</dbReference>
<proteinExistence type="predicted"/>
<evidence type="ECO:0000256" key="6">
    <source>
        <dbReference type="SAM" id="Phobius"/>
    </source>
</evidence>
<keyword evidence="9" id="KW-1185">Reference proteome</keyword>
<dbReference type="RefSeq" id="WP_078715886.1">
    <property type="nucleotide sequence ID" value="NZ_FUYC01000001.1"/>
</dbReference>
<dbReference type="PANTHER" id="PTHR33545">
    <property type="entry name" value="UPF0750 MEMBRANE PROTEIN YITT-RELATED"/>
    <property type="match status" value="1"/>
</dbReference>
<dbReference type="PIRSF" id="PIRSF006483">
    <property type="entry name" value="Membrane_protein_YitT"/>
    <property type="match status" value="1"/>
</dbReference>
<dbReference type="AlphaFoldDB" id="A0A1T4W641"/>
<dbReference type="InterPro" id="IPR051461">
    <property type="entry name" value="UPF0750_membrane"/>
</dbReference>
<keyword evidence="3 6" id="KW-0812">Transmembrane</keyword>
<reference evidence="8 9" key="1">
    <citation type="submission" date="2017-02" db="EMBL/GenBank/DDBJ databases">
        <authorList>
            <person name="Peterson S.W."/>
        </authorList>
    </citation>
    <scope>NUCLEOTIDE SEQUENCE [LARGE SCALE GENOMIC DNA]</scope>
    <source>
        <strain evidence="8 9">DSM 16080</strain>
    </source>
</reference>
<evidence type="ECO:0000313" key="9">
    <source>
        <dbReference type="Proteomes" id="UP000190027"/>
    </source>
</evidence>
<dbReference type="CDD" id="cd16380">
    <property type="entry name" value="YitT_C"/>
    <property type="match status" value="1"/>
</dbReference>
<keyword evidence="5 6" id="KW-0472">Membrane</keyword>
<dbReference type="EMBL" id="FUYC01000001">
    <property type="protein sequence ID" value="SKA72181.1"/>
    <property type="molecule type" value="Genomic_DNA"/>
</dbReference>
<gene>
    <name evidence="8" type="ORF">SAMN02745704_00310</name>
</gene>
<dbReference type="STRING" id="1121449.SAMN02745704_00310"/>
<keyword evidence="4 6" id="KW-1133">Transmembrane helix</keyword>
<dbReference type="PANTHER" id="PTHR33545:SF5">
    <property type="entry name" value="UPF0750 MEMBRANE PROTEIN YITT"/>
    <property type="match status" value="1"/>
</dbReference>
<feature type="transmembrane region" description="Helical" evidence="6">
    <location>
        <begin position="205"/>
        <end position="222"/>
    </location>
</feature>
<dbReference type="Proteomes" id="UP000190027">
    <property type="component" value="Unassembled WGS sequence"/>
</dbReference>
<dbReference type="OrthoDB" id="9779786at2"/>
<dbReference type="InterPro" id="IPR003740">
    <property type="entry name" value="YitT"/>
</dbReference>
<name>A0A1T4W641_9BACT</name>
<evidence type="ECO:0000259" key="7">
    <source>
        <dbReference type="Pfam" id="PF10035"/>
    </source>
</evidence>
<evidence type="ECO:0000256" key="1">
    <source>
        <dbReference type="ARBA" id="ARBA00004651"/>
    </source>
</evidence>
<dbReference type="Pfam" id="PF02588">
    <property type="entry name" value="YitT_membrane"/>
    <property type="match status" value="1"/>
</dbReference>
<protein>
    <submittedName>
        <fullName evidence="8">Uncharacterized membrane-anchored protein YitT, contains DUF161 and DUF2179 domains</fullName>
    </submittedName>
</protein>
<feature type="transmembrane region" description="Helical" evidence="6">
    <location>
        <begin position="76"/>
        <end position="95"/>
    </location>
</feature>
<dbReference type="InterPro" id="IPR019264">
    <property type="entry name" value="DUF2179"/>
</dbReference>
<keyword evidence="2" id="KW-1003">Cell membrane</keyword>
<dbReference type="Gene3D" id="3.30.70.120">
    <property type="match status" value="1"/>
</dbReference>
<evidence type="ECO:0000313" key="8">
    <source>
        <dbReference type="EMBL" id="SKA72181.1"/>
    </source>
</evidence>
<dbReference type="InterPro" id="IPR015867">
    <property type="entry name" value="N-reg_PII/ATP_PRibTrfase_C"/>
</dbReference>
<dbReference type="GO" id="GO:0005886">
    <property type="term" value="C:plasma membrane"/>
    <property type="evidence" value="ECO:0007669"/>
    <property type="project" value="UniProtKB-SubCell"/>
</dbReference>
<feature type="transmembrane region" description="Helical" evidence="6">
    <location>
        <begin position="102"/>
        <end position="128"/>
    </location>
</feature>
<comment type="subcellular location">
    <subcellularLocation>
        <location evidence="1">Cell membrane</location>
        <topology evidence="1">Multi-pass membrane protein</topology>
    </subcellularLocation>
</comment>
<feature type="transmembrane region" description="Helical" evidence="6">
    <location>
        <begin position="180"/>
        <end position="199"/>
    </location>
</feature>
<evidence type="ECO:0000256" key="2">
    <source>
        <dbReference type="ARBA" id="ARBA00022475"/>
    </source>
</evidence>